<accession>A0ABW2PZD0</accession>
<keyword evidence="9" id="KW-0460">Magnesium</keyword>
<comment type="similarity">
    <text evidence="2 9">Belongs to the DXR family.</text>
</comment>
<dbReference type="NCBIfam" id="NF009114">
    <property type="entry name" value="PRK12464.1"/>
    <property type="match status" value="1"/>
</dbReference>
<comment type="function">
    <text evidence="9">Catalyzes the NADPH-dependent rearrangement and reduction of 1-deoxy-D-xylulose-5-phosphate (DXP) to 2-C-methyl-D-erythritol 4-phosphate (MEP).</text>
</comment>
<dbReference type="SUPFAM" id="SSF55347">
    <property type="entry name" value="Glyceraldehyde-3-phosphate dehydrogenase-like, C-terminal domain"/>
    <property type="match status" value="1"/>
</dbReference>
<dbReference type="InterPro" id="IPR036169">
    <property type="entry name" value="DXPR_C_sf"/>
</dbReference>
<dbReference type="SUPFAM" id="SSF51735">
    <property type="entry name" value="NAD(P)-binding Rossmann-fold domains"/>
    <property type="match status" value="1"/>
</dbReference>
<dbReference type="HAMAP" id="MF_00183">
    <property type="entry name" value="DXP_reductoisom"/>
    <property type="match status" value="1"/>
</dbReference>
<dbReference type="InterPro" id="IPR013644">
    <property type="entry name" value="DXP_reductoisomerase_C"/>
</dbReference>
<dbReference type="InterPro" id="IPR013512">
    <property type="entry name" value="DXP_reductoisomerase_N"/>
</dbReference>
<dbReference type="NCBIfam" id="TIGR00243">
    <property type="entry name" value="Dxr"/>
    <property type="match status" value="1"/>
</dbReference>
<evidence type="ECO:0000259" key="11">
    <source>
        <dbReference type="Pfam" id="PF08436"/>
    </source>
</evidence>
<evidence type="ECO:0000313" key="14">
    <source>
        <dbReference type="Proteomes" id="UP001596505"/>
    </source>
</evidence>
<feature type="binding site" evidence="9">
    <location>
        <position position="219"/>
    </location>
    <ligand>
        <name>Mn(2+)</name>
        <dbReference type="ChEBI" id="CHEBI:29035"/>
    </ligand>
</feature>
<feature type="domain" description="DXP reductoisomerase C-terminal" evidence="12">
    <location>
        <begin position="259"/>
        <end position="376"/>
    </location>
</feature>
<evidence type="ECO:0000259" key="12">
    <source>
        <dbReference type="Pfam" id="PF13288"/>
    </source>
</evidence>
<feature type="domain" description="1-deoxy-D-xylulose 5-phosphate reductoisomerase N-terminal" evidence="10">
    <location>
        <begin position="4"/>
        <end position="130"/>
    </location>
</feature>
<dbReference type="InterPro" id="IPR003821">
    <property type="entry name" value="DXP_reductoisomerase"/>
</dbReference>
<dbReference type="Gene3D" id="1.10.1740.10">
    <property type="match status" value="1"/>
</dbReference>
<feature type="binding site" evidence="9">
    <location>
        <position position="150"/>
    </location>
    <ligand>
        <name>Mn(2+)</name>
        <dbReference type="ChEBI" id="CHEBI:29035"/>
    </ligand>
</feature>
<comment type="catalytic activity">
    <reaction evidence="8">
        <text>2-C-methyl-D-erythritol 4-phosphate + NADP(+) = 1-deoxy-D-xylulose 5-phosphate + NADPH + H(+)</text>
        <dbReference type="Rhea" id="RHEA:13717"/>
        <dbReference type="ChEBI" id="CHEBI:15378"/>
        <dbReference type="ChEBI" id="CHEBI:57783"/>
        <dbReference type="ChEBI" id="CHEBI:57792"/>
        <dbReference type="ChEBI" id="CHEBI:58262"/>
        <dbReference type="ChEBI" id="CHEBI:58349"/>
        <dbReference type="EC" id="1.1.1.267"/>
    </reaction>
    <physiologicalReaction direction="right-to-left" evidence="8">
        <dbReference type="Rhea" id="RHEA:13719"/>
    </physiologicalReaction>
</comment>
<evidence type="ECO:0000313" key="13">
    <source>
        <dbReference type="EMBL" id="MFC7392581.1"/>
    </source>
</evidence>
<proteinExistence type="inferred from homology"/>
<feature type="binding site" evidence="9">
    <location>
        <position position="148"/>
    </location>
    <ligand>
        <name>Mn(2+)</name>
        <dbReference type="ChEBI" id="CHEBI:29035"/>
    </ligand>
</feature>
<sequence length="385" mass="42492">MKNITLLGATGSIGTQTLEVVEQHPDRFNITAISFGQNIGRGIEIIKRFRPKLVAVKNNQVKNDLLHACTLEDTRVVSGLEGLIEAAVYPESDILVNAVMGSIGLKPTLAAINTGKDIAIANKETLVTAGHIVMNKVNEKGVRLLPVDSEHSAIFQSIEGHRKQDVSRLILTASGGSFRDRSREELTGVTVEEALNHPNWSMGAKITVDSATLMNKGLEVIEAHWLFDMPYEKIDVVIHKESIVHSLVEYHDKSVIAQLGNPDMKGPIQYALSYPERLELEDVKRLNLWEAGTLHFQKVDMNRFKSLSLAYNAGQIGGSLPTVLNAANEAAVGHFLEGRIDFLEIESLVEAALEGHKVIKDPDLEAIEEADRETRRFINDRVLKS</sequence>
<feature type="binding site" evidence="9">
    <location>
        <position position="124"/>
    </location>
    <ligand>
        <name>NADPH</name>
        <dbReference type="ChEBI" id="CHEBI:57783"/>
    </ligand>
</feature>
<dbReference type="Proteomes" id="UP001596505">
    <property type="component" value="Unassembled WGS sequence"/>
</dbReference>
<feature type="binding site" evidence="9">
    <location>
        <position position="197"/>
    </location>
    <ligand>
        <name>1-deoxy-D-xylulose 5-phosphate</name>
        <dbReference type="ChEBI" id="CHEBI:57792"/>
    </ligand>
</feature>
<dbReference type="PIRSF" id="PIRSF006205">
    <property type="entry name" value="Dxp_reductismrs"/>
    <property type="match status" value="1"/>
</dbReference>
<dbReference type="PANTHER" id="PTHR30525:SF0">
    <property type="entry name" value="1-DEOXY-D-XYLULOSE 5-PHOSPHATE REDUCTOISOMERASE, CHLOROPLASTIC"/>
    <property type="match status" value="1"/>
</dbReference>
<gene>
    <name evidence="9 13" type="primary">dxr</name>
    <name evidence="13" type="ORF">ACFQRG_06240</name>
</gene>
<keyword evidence="7 9" id="KW-0414">Isoprene biosynthesis</keyword>
<dbReference type="Pfam" id="PF13288">
    <property type="entry name" value="DXPR_C"/>
    <property type="match status" value="1"/>
</dbReference>
<feature type="binding site" evidence="9">
    <location>
        <position position="149"/>
    </location>
    <ligand>
        <name>1-deoxy-D-xylulose 5-phosphate</name>
        <dbReference type="ChEBI" id="CHEBI:57792"/>
    </ligand>
</feature>
<feature type="binding site" evidence="9">
    <location>
        <position position="38"/>
    </location>
    <ligand>
        <name>NADPH</name>
        <dbReference type="ChEBI" id="CHEBI:57783"/>
    </ligand>
</feature>
<feature type="binding site" evidence="9">
    <location>
        <position position="210"/>
    </location>
    <ligand>
        <name>1-deoxy-D-xylulose 5-phosphate</name>
        <dbReference type="ChEBI" id="CHEBI:57792"/>
    </ligand>
</feature>
<evidence type="ECO:0000259" key="10">
    <source>
        <dbReference type="Pfam" id="PF02670"/>
    </source>
</evidence>
<keyword evidence="4 9" id="KW-0521">NADP</keyword>
<feature type="binding site" evidence="9">
    <location>
        <position position="13"/>
    </location>
    <ligand>
        <name>NADPH</name>
        <dbReference type="ChEBI" id="CHEBI:57783"/>
    </ligand>
</feature>
<dbReference type="Pfam" id="PF08436">
    <property type="entry name" value="DXP_redisom_C"/>
    <property type="match status" value="1"/>
</dbReference>
<comment type="caution">
    <text evidence="13">The sequence shown here is derived from an EMBL/GenBank/DDBJ whole genome shotgun (WGS) entry which is preliminary data.</text>
</comment>
<reference evidence="14" key="1">
    <citation type="journal article" date="2019" name="Int. J. Syst. Evol. Microbiol.">
        <title>The Global Catalogue of Microorganisms (GCM) 10K type strain sequencing project: providing services to taxonomists for standard genome sequencing and annotation.</title>
        <authorList>
            <consortium name="The Broad Institute Genomics Platform"/>
            <consortium name="The Broad Institute Genome Sequencing Center for Infectious Disease"/>
            <person name="Wu L."/>
            <person name="Ma J."/>
        </authorList>
    </citation>
    <scope>NUCLEOTIDE SEQUENCE [LARGE SCALE GENOMIC DNA]</scope>
    <source>
        <strain evidence="14">CGMCC 1.16305</strain>
    </source>
</reference>
<feature type="binding site" evidence="9">
    <location>
        <position position="11"/>
    </location>
    <ligand>
        <name>NADPH</name>
        <dbReference type="ChEBI" id="CHEBI:57783"/>
    </ligand>
</feature>
<feature type="binding site" evidence="9">
    <location>
        <position position="150"/>
    </location>
    <ligand>
        <name>1-deoxy-D-xylulose 5-phosphate</name>
        <dbReference type="ChEBI" id="CHEBI:57792"/>
    </ligand>
</feature>
<dbReference type="EC" id="1.1.1.267" evidence="9"/>
<feature type="binding site" evidence="9">
    <location>
        <position position="122"/>
    </location>
    <ligand>
        <name>NADPH</name>
        <dbReference type="ChEBI" id="CHEBI:57783"/>
    </ligand>
</feature>
<evidence type="ECO:0000256" key="7">
    <source>
        <dbReference type="ARBA" id="ARBA00023229"/>
    </source>
</evidence>
<feature type="binding site" evidence="9">
    <location>
        <position position="219"/>
    </location>
    <ligand>
        <name>1-deoxy-D-xylulose 5-phosphate</name>
        <dbReference type="ChEBI" id="CHEBI:57792"/>
    </ligand>
</feature>
<evidence type="ECO:0000256" key="6">
    <source>
        <dbReference type="ARBA" id="ARBA00023211"/>
    </source>
</evidence>
<feature type="binding site" evidence="9">
    <location>
        <position position="174"/>
    </location>
    <ligand>
        <name>1-deoxy-D-xylulose 5-phosphate</name>
        <dbReference type="ChEBI" id="CHEBI:57792"/>
    </ligand>
</feature>
<dbReference type="PANTHER" id="PTHR30525">
    <property type="entry name" value="1-DEOXY-D-XYLULOSE 5-PHOSPHATE REDUCTOISOMERASE"/>
    <property type="match status" value="1"/>
</dbReference>
<organism evidence="13 14">
    <name type="scientific">Scopulibacillus cellulosilyticus</name>
    <dbReference type="NCBI Taxonomy" id="2665665"/>
    <lineage>
        <taxon>Bacteria</taxon>
        <taxon>Bacillati</taxon>
        <taxon>Bacillota</taxon>
        <taxon>Bacilli</taxon>
        <taxon>Bacillales</taxon>
        <taxon>Sporolactobacillaceae</taxon>
        <taxon>Scopulibacillus</taxon>
    </lineage>
</organism>
<dbReference type="GO" id="GO:0030604">
    <property type="term" value="F:1-deoxy-D-xylulose-5-phosphate reductoisomerase activity"/>
    <property type="evidence" value="ECO:0007669"/>
    <property type="project" value="UniProtKB-EC"/>
</dbReference>
<feature type="binding site" evidence="9">
    <location>
        <position position="203"/>
    </location>
    <ligand>
        <name>NADPH</name>
        <dbReference type="ChEBI" id="CHEBI:57783"/>
    </ligand>
</feature>
<name>A0ABW2PZD0_9BACL</name>
<dbReference type="SUPFAM" id="SSF69055">
    <property type="entry name" value="1-deoxy-D-xylulose-5-phosphate reductoisomerase, C-terminal domain"/>
    <property type="match status" value="1"/>
</dbReference>
<dbReference type="Pfam" id="PF02670">
    <property type="entry name" value="DXP_reductoisom"/>
    <property type="match status" value="1"/>
</dbReference>
<evidence type="ECO:0000256" key="3">
    <source>
        <dbReference type="ARBA" id="ARBA00022723"/>
    </source>
</evidence>
<protein>
    <recommendedName>
        <fullName evidence="9">1-deoxy-D-xylulose 5-phosphate reductoisomerase</fullName>
        <shortName evidence="9">DXP reductoisomerase</shortName>
        <ecNumber evidence="9">1.1.1.267</ecNumber>
    </recommendedName>
    <alternativeName>
        <fullName evidence="9">1-deoxyxylulose-5-phosphate reductoisomerase</fullName>
    </alternativeName>
    <alternativeName>
        <fullName evidence="9">2-C-methyl-D-erythritol 4-phosphate synthase</fullName>
    </alternativeName>
</protein>
<feature type="binding site" evidence="9">
    <location>
        <position position="36"/>
    </location>
    <ligand>
        <name>NADPH</name>
        <dbReference type="ChEBI" id="CHEBI:57783"/>
    </ligand>
</feature>
<evidence type="ECO:0000256" key="9">
    <source>
        <dbReference type="HAMAP-Rule" id="MF_00183"/>
    </source>
</evidence>
<evidence type="ECO:0000256" key="5">
    <source>
        <dbReference type="ARBA" id="ARBA00023002"/>
    </source>
</evidence>
<feature type="binding site" evidence="9">
    <location>
        <position position="216"/>
    </location>
    <ligand>
        <name>1-deoxy-D-xylulose 5-phosphate</name>
        <dbReference type="ChEBI" id="CHEBI:57792"/>
    </ligand>
</feature>
<dbReference type="InterPro" id="IPR026877">
    <property type="entry name" value="DXPR_C"/>
</dbReference>
<feature type="binding site" evidence="9">
    <location>
        <position position="12"/>
    </location>
    <ligand>
        <name>NADPH</name>
        <dbReference type="ChEBI" id="CHEBI:57783"/>
    </ligand>
</feature>
<dbReference type="RefSeq" id="WP_380964815.1">
    <property type="nucleotide sequence ID" value="NZ_JBHTCO010000004.1"/>
</dbReference>
<comment type="cofactor">
    <cofactor evidence="9">
        <name>Mg(2+)</name>
        <dbReference type="ChEBI" id="CHEBI:18420"/>
    </cofactor>
    <cofactor evidence="9">
        <name>Mn(2+)</name>
        <dbReference type="ChEBI" id="CHEBI:29035"/>
    </cofactor>
</comment>
<feature type="binding site" evidence="9">
    <location>
        <position position="215"/>
    </location>
    <ligand>
        <name>1-deoxy-D-xylulose 5-phosphate</name>
        <dbReference type="ChEBI" id="CHEBI:57792"/>
    </ligand>
</feature>
<feature type="binding site" evidence="9">
    <location>
        <position position="10"/>
    </location>
    <ligand>
        <name>NADPH</name>
        <dbReference type="ChEBI" id="CHEBI:57783"/>
    </ligand>
</feature>
<evidence type="ECO:0000256" key="4">
    <source>
        <dbReference type="ARBA" id="ARBA00022857"/>
    </source>
</evidence>
<dbReference type="EMBL" id="JBHTCO010000004">
    <property type="protein sequence ID" value="MFC7392581.1"/>
    <property type="molecule type" value="Genomic_DNA"/>
</dbReference>
<evidence type="ECO:0000256" key="8">
    <source>
        <dbReference type="ARBA" id="ARBA00048543"/>
    </source>
</evidence>
<keyword evidence="5 9" id="KW-0560">Oxidoreductase</keyword>
<evidence type="ECO:0000256" key="2">
    <source>
        <dbReference type="ARBA" id="ARBA00006825"/>
    </source>
</evidence>
<keyword evidence="14" id="KW-1185">Reference proteome</keyword>
<comment type="pathway">
    <text evidence="1 9">Isoprenoid biosynthesis; isopentenyl diphosphate biosynthesis via DXP pathway; isopentenyl diphosphate from 1-deoxy-D-xylulose 5-phosphate: step 1/6.</text>
</comment>
<dbReference type="InterPro" id="IPR036291">
    <property type="entry name" value="NAD(P)-bd_dom_sf"/>
</dbReference>
<feature type="binding site" evidence="9">
    <location>
        <position position="123"/>
    </location>
    <ligand>
        <name>1-deoxy-D-xylulose 5-phosphate</name>
        <dbReference type="ChEBI" id="CHEBI:57792"/>
    </ligand>
</feature>
<keyword evidence="6 9" id="KW-0464">Manganese</keyword>
<comment type="caution">
    <text evidence="9">Lacks conserved residue(s) required for the propagation of feature annotation.</text>
</comment>
<evidence type="ECO:0000256" key="1">
    <source>
        <dbReference type="ARBA" id="ARBA00005094"/>
    </source>
</evidence>
<dbReference type="Gene3D" id="3.40.50.720">
    <property type="entry name" value="NAD(P)-binding Rossmann-like Domain"/>
    <property type="match status" value="1"/>
</dbReference>
<feature type="domain" description="1-deoxy-D-xylulose 5-phosphate reductoisomerase C-terminal" evidence="11">
    <location>
        <begin position="144"/>
        <end position="227"/>
    </location>
</feature>
<keyword evidence="3 9" id="KW-0479">Metal-binding</keyword>